<sequence>MTIQDMQRSISKNALILGVFAALTVALVAVIQQGTAEPIREAQRLAKMAALAEILPTKSYDNSLLDMQITLDDPLLGNRAPTPAYIATLAGEPTAIILQATAPDGYSGAIELLIGIMADGRLSGVRVLQHKETPGLGDKIELSKSDWITHFTGKSLNNPRAERWTVKKERGDFDQFAGATITPRAVVKAVQRALQFFDANQANLFAQRLTASAQEANQ</sequence>
<keyword evidence="5 6" id="KW-0249">Electron transport</keyword>
<keyword evidence="6" id="KW-1003">Cell membrane</keyword>
<dbReference type="PIRSF" id="PIRSF006091">
    <property type="entry name" value="E_trnsport_RnfG"/>
    <property type="match status" value="1"/>
</dbReference>
<protein>
    <recommendedName>
        <fullName evidence="6">Ion-translocating oxidoreductase complex subunit G</fullName>
        <ecNumber evidence="6">7.-.-.-</ecNumber>
    </recommendedName>
    <alternativeName>
        <fullName evidence="6">Rnf electron transport complex subunit G</fullName>
    </alternativeName>
</protein>
<accession>A0ABT7SQU7</accession>
<dbReference type="PANTHER" id="PTHR36118:SF1">
    <property type="entry name" value="ION-TRANSLOCATING OXIDOREDUCTASE COMPLEX SUBUNIT G"/>
    <property type="match status" value="1"/>
</dbReference>
<keyword evidence="3 6" id="KW-0285">Flavoprotein</keyword>
<dbReference type="SMART" id="SM00900">
    <property type="entry name" value="FMN_bind"/>
    <property type="match status" value="1"/>
</dbReference>
<reference evidence="8 9" key="1">
    <citation type="submission" date="2023-06" db="EMBL/GenBank/DDBJ databases">
        <title>Thiopseudomonas sp. CY1220 draft genome sequence.</title>
        <authorList>
            <person name="Zhao G."/>
            <person name="An M."/>
        </authorList>
    </citation>
    <scope>NUCLEOTIDE SEQUENCE [LARGE SCALE GENOMIC DNA]</scope>
    <source>
        <strain evidence="8 9">CY1220</strain>
    </source>
</reference>
<dbReference type="RefSeq" id="WP_289411317.1">
    <property type="nucleotide sequence ID" value="NZ_JAUCDY010000012.1"/>
</dbReference>
<dbReference type="InterPro" id="IPR007329">
    <property type="entry name" value="FMN-bd"/>
</dbReference>
<comment type="similarity">
    <text evidence="6">Belongs to the RnfG family.</text>
</comment>
<keyword evidence="9" id="KW-1185">Reference proteome</keyword>
<evidence type="ECO:0000256" key="3">
    <source>
        <dbReference type="ARBA" id="ARBA00022630"/>
    </source>
</evidence>
<dbReference type="EC" id="7.-.-.-" evidence="6"/>
<keyword evidence="6" id="KW-1133">Transmembrane helix</keyword>
<keyword evidence="6" id="KW-1278">Translocase</keyword>
<dbReference type="InterPro" id="IPR010209">
    <property type="entry name" value="Ion_transpt_RnfG/RsxG"/>
</dbReference>
<keyword evidence="4 6" id="KW-0288">FMN</keyword>
<dbReference type="Proteomes" id="UP001241056">
    <property type="component" value="Unassembled WGS sequence"/>
</dbReference>
<dbReference type="Pfam" id="PF04205">
    <property type="entry name" value="FMN_bind"/>
    <property type="match status" value="1"/>
</dbReference>
<dbReference type="EMBL" id="JAUCDY010000012">
    <property type="protein sequence ID" value="MDM7858568.1"/>
    <property type="molecule type" value="Genomic_DNA"/>
</dbReference>
<comment type="subunit">
    <text evidence="6">The complex is composed of six subunits: RnfA, RnfB, RnfC, RnfD, RnfE and RnfG.</text>
</comment>
<evidence type="ECO:0000313" key="8">
    <source>
        <dbReference type="EMBL" id="MDM7858568.1"/>
    </source>
</evidence>
<comment type="subcellular location">
    <subcellularLocation>
        <location evidence="6">Cell inner membrane</location>
        <topology evidence="6">Single-pass membrane protein</topology>
    </subcellularLocation>
</comment>
<proteinExistence type="inferred from homology"/>
<evidence type="ECO:0000256" key="4">
    <source>
        <dbReference type="ARBA" id="ARBA00022643"/>
    </source>
</evidence>
<keyword evidence="6" id="KW-0812">Transmembrane</keyword>
<keyword evidence="6" id="KW-0997">Cell inner membrane</keyword>
<comment type="caution">
    <text evidence="8">The sequence shown here is derived from an EMBL/GenBank/DDBJ whole genome shotgun (WGS) entry which is preliminary data.</text>
</comment>
<dbReference type="NCBIfam" id="TIGR01947">
    <property type="entry name" value="rnfG"/>
    <property type="match status" value="1"/>
</dbReference>
<keyword evidence="1 6" id="KW-0813">Transport</keyword>
<dbReference type="PANTHER" id="PTHR36118">
    <property type="entry name" value="ION-TRANSLOCATING OXIDOREDUCTASE COMPLEX SUBUNIT G"/>
    <property type="match status" value="1"/>
</dbReference>
<comment type="function">
    <text evidence="6">Part of a membrane-bound complex that couples electron transfer with translocation of ions across the membrane.</text>
</comment>
<feature type="domain" description="FMN-binding" evidence="7">
    <location>
        <begin position="105"/>
        <end position="197"/>
    </location>
</feature>
<feature type="modified residue" description="FMN phosphoryl threonine" evidence="6">
    <location>
        <position position="180"/>
    </location>
</feature>
<name>A0ABT7SQU7_9GAMM</name>
<dbReference type="NCBIfam" id="NF002519">
    <property type="entry name" value="PRK01908.1"/>
    <property type="match status" value="1"/>
</dbReference>
<evidence type="ECO:0000313" key="9">
    <source>
        <dbReference type="Proteomes" id="UP001241056"/>
    </source>
</evidence>
<organism evidence="8 9">
    <name type="scientific">Thiopseudomonas acetoxidans</name>
    <dbReference type="NCBI Taxonomy" id="3041622"/>
    <lineage>
        <taxon>Bacteria</taxon>
        <taxon>Pseudomonadati</taxon>
        <taxon>Pseudomonadota</taxon>
        <taxon>Gammaproteobacteria</taxon>
        <taxon>Pseudomonadales</taxon>
        <taxon>Pseudomonadaceae</taxon>
        <taxon>Thiopseudomonas</taxon>
    </lineage>
</organism>
<keyword evidence="2 6" id="KW-0597">Phosphoprotein</keyword>
<evidence type="ECO:0000256" key="5">
    <source>
        <dbReference type="ARBA" id="ARBA00022982"/>
    </source>
</evidence>
<evidence type="ECO:0000259" key="7">
    <source>
        <dbReference type="SMART" id="SM00900"/>
    </source>
</evidence>
<evidence type="ECO:0000256" key="1">
    <source>
        <dbReference type="ARBA" id="ARBA00022448"/>
    </source>
</evidence>
<gene>
    <name evidence="8" type="primary">rsxG</name>
    <name evidence="6" type="synonym">rnfG</name>
    <name evidence="8" type="ORF">QEZ41_09840</name>
</gene>
<evidence type="ECO:0000256" key="6">
    <source>
        <dbReference type="HAMAP-Rule" id="MF_00479"/>
    </source>
</evidence>
<dbReference type="HAMAP" id="MF_00479">
    <property type="entry name" value="RsxG_RnfG"/>
    <property type="match status" value="1"/>
</dbReference>
<comment type="cofactor">
    <cofactor evidence="6">
        <name>FMN</name>
        <dbReference type="ChEBI" id="CHEBI:58210"/>
    </cofactor>
</comment>
<keyword evidence="6" id="KW-0472">Membrane</keyword>
<evidence type="ECO:0000256" key="2">
    <source>
        <dbReference type="ARBA" id="ARBA00022553"/>
    </source>
</evidence>